<name>A0A6I8UZE6_DROPS</name>
<dbReference type="InterPro" id="IPR029071">
    <property type="entry name" value="Ubiquitin-like_domsf"/>
</dbReference>
<dbReference type="Gene3D" id="3.10.20.90">
    <property type="entry name" value="Phosphatidylinositol 3-kinase Catalytic Subunit, Chain A, domain 1"/>
    <property type="match status" value="1"/>
</dbReference>
<reference evidence="4" key="1">
    <citation type="submission" date="2025-08" db="UniProtKB">
        <authorList>
            <consortium name="RefSeq"/>
        </authorList>
    </citation>
    <scope>IDENTIFICATION</scope>
    <source>
        <strain evidence="4">MV-25-SWS-2005</strain>
        <tissue evidence="4">Whole body</tissue>
    </source>
</reference>
<dbReference type="RefSeq" id="XP_002134036.2">
    <property type="nucleotide sequence ID" value="XM_002134000.3"/>
</dbReference>
<evidence type="ECO:0000313" key="4">
    <source>
        <dbReference type="RefSeq" id="XP_002134036.2"/>
    </source>
</evidence>
<protein>
    <recommendedName>
        <fullName evidence="2">Ubiquitin-like domain-containing protein</fullName>
    </recommendedName>
</protein>
<keyword evidence="3" id="KW-1185">Reference proteome</keyword>
<dbReference type="PROSITE" id="PS50053">
    <property type="entry name" value="UBIQUITIN_2"/>
    <property type="match status" value="1"/>
</dbReference>
<feature type="domain" description="Ubiquitin-like" evidence="2">
    <location>
        <begin position="1"/>
        <end position="69"/>
    </location>
</feature>
<feature type="compositionally biased region" description="Basic and acidic residues" evidence="1">
    <location>
        <begin position="195"/>
        <end position="205"/>
    </location>
</feature>
<dbReference type="Pfam" id="PF00240">
    <property type="entry name" value="ubiquitin"/>
    <property type="match status" value="1"/>
</dbReference>
<organism evidence="3 4">
    <name type="scientific">Drosophila pseudoobscura pseudoobscura</name>
    <name type="common">Fruit fly</name>
    <dbReference type="NCBI Taxonomy" id="46245"/>
    <lineage>
        <taxon>Eukaryota</taxon>
        <taxon>Metazoa</taxon>
        <taxon>Ecdysozoa</taxon>
        <taxon>Arthropoda</taxon>
        <taxon>Hexapoda</taxon>
        <taxon>Insecta</taxon>
        <taxon>Pterygota</taxon>
        <taxon>Neoptera</taxon>
        <taxon>Endopterygota</taxon>
        <taxon>Diptera</taxon>
        <taxon>Brachycera</taxon>
        <taxon>Muscomorpha</taxon>
        <taxon>Ephydroidea</taxon>
        <taxon>Drosophilidae</taxon>
        <taxon>Drosophila</taxon>
        <taxon>Sophophora</taxon>
    </lineage>
</organism>
<accession>A0A6I8UZE6</accession>
<dbReference type="KEGG" id="dpo:6901335"/>
<dbReference type="AlphaFoldDB" id="A0A6I8UZE6"/>
<dbReference type="Proteomes" id="UP000001819">
    <property type="component" value="Chromosome X"/>
</dbReference>
<dbReference type="CDD" id="cd17039">
    <property type="entry name" value="Ubl_ubiquitin_like"/>
    <property type="match status" value="1"/>
</dbReference>
<dbReference type="SUPFAM" id="SSF54236">
    <property type="entry name" value="Ubiquitin-like"/>
    <property type="match status" value="1"/>
</dbReference>
<sequence length="223" mass="24755">MQIYVQTRDGKRTPFKTGHFGTAGELKIRIGRALGVPMGFSRLVFRTKILKNSVQLEEAGVRPLSTLELYWQPVICTRKRFSELELSGELSVLEGRTGHGGRSESYDQMLKKGGTSTKSRSSGQDPRLGRARGAKFPASTAAPSVAEVVLAGRPGAGVGEQFQEDDEKEVEECSDLSDDELDLMAIFRRQKSDMKSFDELPFKDEPLEENTSLDIVPEKLEEQ</sequence>
<feature type="region of interest" description="Disordered" evidence="1">
    <location>
        <begin position="195"/>
        <end position="223"/>
    </location>
</feature>
<dbReference type="InParanoid" id="A0A6I8UZE6"/>
<feature type="region of interest" description="Disordered" evidence="1">
    <location>
        <begin position="94"/>
        <end position="139"/>
    </location>
</feature>
<feature type="compositionally biased region" description="Low complexity" evidence="1">
    <location>
        <begin position="111"/>
        <end position="123"/>
    </location>
</feature>
<evidence type="ECO:0000256" key="1">
    <source>
        <dbReference type="SAM" id="MobiDB-lite"/>
    </source>
</evidence>
<evidence type="ECO:0000313" key="3">
    <source>
        <dbReference type="Proteomes" id="UP000001819"/>
    </source>
</evidence>
<gene>
    <name evidence="4" type="primary">LOC6901335</name>
</gene>
<evidence type="ECO:0000259" key="2">
    <source>
        <dbReference type="PROSITE" id="PS50053"/>
    </source>
</evidence>
<dbReference type="InterPro" id="IPR000626">
    <property type="entry name" value="Ubiquitin-like_dom"/>
</dbReference>
<proteinExistence type="predicted"/>